<feature type="transmembrane region" description="Helical" evidence="1">
    <location>
        <begin position="62"/>
        <end position="83"/>
    </location>
</feature>
<dbReference type="Gene3D" id="3.40.50.2000">
    <property type="entry name" value="Glycogen Phosphorylase B"/>
    <property type="match status" value="2"/>
</dbReference>
<evidence type="ECO:0000256" key="1">
    <source>
        <dbReference type="SAM" id="Phobius"/>
    </source>
</evidence>
<dbReference type="Proteomes" id="UP001165060">
    <property type="component" value="Unassembled WGS sequence"/>
</dbReference>
<dbReference type="SUPFAM" id="SSF53756">
    <property type="entry name" value="UDP-Glycosyltransferase/glycogen phosphorylase"/>
    <property type="match status" value="1"/>
</dbReference>
<organism evidence="2 3">
    <name type="scientific">Tetraparma gracilis</name>
    <dbReference type="NCBI Taxonomy" id="2962635"/>
    <lineage>
        <taxon>Eukaryota</taxon>
        <taxon>Sar</taxon>
        <taxon>Stramenopiles</taxon>
        <taxon>Ochrophyta</taxon>
        <taxon>Bolidophyceae</taxon>
        <taxon>Parmales</taxon>
        <taxon>Triparmaceae</taxon>
        <taxon>Tetraparma</taxon>
    </lineage>
</organism>
<evidence type="ECO:0000313" key="2">
    <source>
        <dbReference type="EMBL" id="GMI40966.1"/>
    </source>
</evidence>
<dbReference type="EMBL" id="BRYB01000967">
    <property type="protein sequence ID" value="GMI40966.1"/>
    <property type="molecule type" value="Genomic_DNA"/>
</dbReference>
<feature type="transmembrane region" description="Helical" evidence="1">
    <location>
        <begin position="103"/>
        <end position="126"/>
    </location>
</feature>
<gene>
    <name evidence="2" type="ORF">TeGR_g1929</name>
</gene>
<protein>
    <recommendedName>
        <fullName evidence="4">Glycosyltransferase</fullName>
    </recommendedName>
</protein>
<sequence length="138" mass="13617">MVEGAPLLCIPFHSEQPAIAAQLALGGAAEVLGHGERTADKVRGAVVKMLLDPAYGRAAEALGARVLAAGGGPAAAAAVVAVANEGGWEGKRRRRHVEAGFDAVGAVLAAGGLAVAGLVVLGRAAARGRRGRRAAGEA</sequence>
<evidence type="ECO:0000313" key="3">
    <source>
        <dbReference type="Proteomes" id="UP001165060"/>
    </source>
</evidence>
<keyword evidence="1" id="KW-1133">Transmembrane helix</keyword>
<accession>A0ABQ6N6M0</accession>
<proteinExistence type="predicted"/>
<keyword evidence="3" id="KW-1185">Reference proteome</keyword>
<evidence type="ECO:0008006" key="4">
    <source>
        <dbReference type="Google" id="ProtNLM"/>
    </source>
</evidence>
<name>A0ABQ6N6M0_9STRA</name>
<comment type="caution">
    <text evidence="2">The sequence shown here is derived from an EMBL/GenBank/DDBJ whole genome shotgun (WGS) entry which is preliminary data.</text>
</comment>
<keyword evidence="1" id="KW-0812">Transmembrane</keyword>
<keyword evidence="1" id="KW-0472">Membrane</keyword>
<reference evidence="2 3" key="1">
    <citation type="journal article" date="2023" name="Commun. Biol.">
        <title>Genome analysis of Parmales, the sister group of diatoms, reveals the evolutionary specialization of diatoms from phago-mixotrophs to photoautotrophs.</title>
        <authorList>
            <person name="Ban H."/>
            <person name="Sato S."/>
            <person name="Yoshikawa S."/>
            <person name="Yamada K."/>
            <person name="Nakamura Y."/>
            <person name="Ichinomiya M."/>
            <person name="Sato N."/>
            <person name="Blanc-Mathieu R."/>
            <person name="Endo H."/>
            <person name="Kuwata A."/>
            <person name="Ogata H."/>
        </authorList>
    </citation>
    <scope>NUCLEOTIDE SEQUENCE [LARGE SCALE GENOMIC DNA]</scope>
</reference>